<comment type="caution">
    <text evidence="2">The sequence shown here is derived from an EMBL/GenBank/DDBJ whole genome shotgun (WGS) entry which is preliminary data.</text>
</comment>
<proteinExistence type="predicted"/>
<dbReference type="EC" id="1.1.1.86" evidence="2"/>
<dbReference type="GO" id="GO:0004455">
    <property type="term" value="F:ketol-acid reductoisomerase activity"/>
    <property type="evidence" value="ECO:0007669"/>
    <property type="project" value="UniProtKB-EC"/>
</dbReference>
<dbReference type="PROSITE" id="PS51851">
    <property type="entry name" value="KARI_C"/>
    <property type="match status" value="1"/>
</dbReference>
<dbReference type="EMBL" id="VSSQ01023872">
    <property type="protein sequence ID" value="MPM71053.1"/>
    <property type="molecule type" value="Genomic_DNA"/>
</dbReference>
<dbReference type="AlphaFoldDB" id="A0A645C6V6"/>
<protein>
    <submittedName>
        <fullName evidence="2">Ketol-acid reductoisomerase (NADP(+))</fullName>
        <ecNumber evidence="2">1.1.1.86</ecNumber>
    </submittedName>
</protein>
<reference evidence="2" key="1">
    <citation type="submission" date="2019-08" db="EMBL/GenBank/DDBJ databases">
        <authorList>
            <person name="Kucharzyk K."/>
            <person name="Murdoch R.W."/>
            <person name="Higgins S."/>
            <person name="Loffler F."/>
        </authorList>
    </citation>
    <scope>NUCLEOTIDE SEQUENCE</scope>
</reference>
<name>A0A645C6V6_9ZZZZ</name>
<accession>A0A645C6V6</accession>
<dbReference type="Gene3D" id="6.10.240.10">
    <property type="match status" value="1"/>
</dbReference>
<dbReference type="SUPFAM" id="SSF48179">
    <property type="entry name" value="6-phosphogluconate dehydrogenase C-terminal domain-like"/>
    <property type="match status" value="1"/>
</dbReference>
<dbReference type="InterPro" id="IPR008927">
    <property type="entry name" value="6-PGluconate_DH-like_C_sf"/>
</dbReference>
<dbReference type="GO" id="GO:0009082">
    <property type="term" value="P:branched-chain amino acid biosynthetic process"/>
    <property type="evidence" value="ECO:0007669"/>
    <property type="project" value="InterPro"/>
</dbReference>
<dbReference type="InterPro" id="IPR000506">
    <property type="entry name" value="KARI_C"/>
</dbReference>
<evidence type="ECO:0000259" key="1">
    <source>
        <dbReference type="PROSITE" id="PS51851"/>
    </source>
</evidence>
<sequence length="77" mass="8603">MIDPHVKDNMKAVLTDIQNGEFARRFIGDQDAGAPEFTELRAKGQNHPVEAVGKDLRKLFSWVKPTDSDYVEGSASR</sequence>
<organism evidence="2">
    <name type="scientific">bioreactor metagenome</name>
    <dbReference type="NCBI Taxonomy" id="1076179"/>
    <lineage>
        <taxon>unclassified sequences</taxon>
        <taxon>metagenomes</taxon>
        <taxon>ecological metagenomes</taxon>
    </lineage>
</organism>
<evidence type="ECO:0000313" key="2">
    <source>
        <dbReference type="EMBL" id="MPM71053.1"/>
    </source>
</evidence>
<feature type="domain" description="KARI C-terminal knotted" evidence="1">
    <location>
        <begin position="1"/>
        <end position="63"/>
    </location>
</feature>
<dbReference type="GO" id="GO:0016853">
    <property type="term" value="F:isomerase activity"/>
    <property type="evidence" value="ECO:0007669"/>
    <property type="project" value="UniProtKB-KW"/>
</dbReference>
<gene>
    <name evidence="2" type="primary">ilvC_22</name>
    <name evidence="2" type="ORF">SDC9_118016</name>
</gene>
<keyword evidence="2" id="KW-0413">Isomerase</keyword>
<keyword evidence="2" id="KW-0560">Oxidoreductase</keyword>
<dbReference type="Pfam" id="PF01450">
    <property type="entry name" value="KARI_C"/>
    <property type="match status" value="1"/>
</dbReference>